<reference evidence="1 2" key="1">
    <citation type="submission" date="2024-01" db="EMBL/GenBank/DDBJ databases">
        <title>Genome assemblies of Stephania.</title>
        <authorList>
            <person name="Yang L."/>
        </authorList>
    </citation>
    <scope>NUCLEOTIDE SEQUENCE [LARGE SCALE GENOMIC DNA]</scope>
    <source>
        <strain evidence="1">YNDBR</strain>
        <tissue evidence="1">Leaf</tissue>
    </source>
</reference>
<evidence type="ECO:0000313" key="2">
    <source>
        <dbReference type="Proteomes" id="UP001420932"/>
    </source>
</evidence>
<comment type="caution">
    <text evidence="1">The sequence shown here is derived from an EMBL/GenBank/DDBJ whole genome shotgun (WGS) entry which is preliminary data.</text>
</comment>
<protein>
    <submittedName>
        <fullName evidence="1">Uncharacterized protein</fullName>
    </submittedName>
</protein>
<organism evidence="1 2">
    <name type="scientific">Stephania yunnanensis</name>
    <dbReference type="NCBI Taxonomy" id="152371"/>
    <lineage>
        <taxon>Eukaryota</taxon>
        <taxon>Viridiplantae</taxon>
        <taxon>Streptophyta</taxon>
        <taxon>Embryophyta</taxon>
        <taxon>Tracheophyta</taxon>
        <taxon>Spermatophyta</taxon>
        <taxon>Magnoliopsida</taxon>
        <taxon>Ranunculales</taxon>
        <taxon>Menispermaceae</taxon>
        <taxon>Menispermoideae</taxon>
        <taxon>Cissampelideae</taxon>
        <taxon>Stephania</taxon>
    </lineage>
</organism>
<accession>A0AAP0L1Z6</accession>
<dbReference type="EMBL" id="JBBNAF010000003">
    <property type="protein sequence ID" value="KAK9161884.1"/>
    <property type="molecule type" value="Genomic_DNA"/>
</dbReference>
<sequence length="50" mass="5425">MSGSVEPPWLHPSSSSHHNPLYHDVVAVAVAVASSSCDDYHRKENFPAHA</sequence>
<keyword evidence="2" id="KW-1185">Reference proteome</keyword>
<evidence type="ECO:0000313" key="1">
    <source>
        <dbReference type="EMBL" id="KAK9161884.1"/>
    </source>
</evidence>
<dbReference type="AlphaFoldDB" id="A0AAP0L1Z6"/>
<dbReference type="Proteomes" id="UP001420932">
    <property type="component" value="Unassembled WGS sequence"/>
</dbReference>
<name>A0AAP0L1Z6_9MAGN</name>
<gene>
    <name evidence="1" type="ORF">Syun_008225</name>
</gene>
<proteinExistence type="predicted"/>